<name>A0ABW9HTY1_9ACTN</name>
<sequence>MRDTREKGNGGPTVVVLTASDVEFDAVETLLAGDPDSAARDDIGTVYRLGWLDGTPWRVALAEIGTGNGGAAVVATHAVRLFAPRLVMFVGTAAGLTRGVAPGDVVVATKVYGVHGGKATDSGFHARPETWQLSHAVRQTAAVAHRRWRREPGAPAVHFKPVAAGEQVLEGERSALRERLRLHYEDAVALDTESAGVAEAASMDRTWPSMTVRGIDDGTDDGRRAAAHNAAAFALAVVHEAVVDEEETAVPEVVERPAEAPTGWRAGAVVEVGGAEYLLEDGLVGQGEGGEYWGRARRADPVRRGTEHLVWLRRVDVPGQRREALRREFEFLAPRAERRWRLPERHAYELKGDAALLALRWPVLGRTQRAAAVVADVRGKAPLSKDAMRGALLECARLAETLGTLHRMGRAHRCLAPETVLQWGTGLWLRDLGSAFLRPEPGEGHAGFRAPEQEYASYRPDLIGPPTDIYQLAALTYWLLTGAVPDRPQALPLRTYVPTAPDVLDTALRAALGPDPAARPTAAEFAELLRRALEPVANPFRSPGGTPPGGRLRPRTTPSTENPTSC</sequence>
<dbReference type="InterPro" id="IPR011009">
    <property type="entry name" value="Kinase-like_dom_sf"/>
</dbReference>
<proteinExistence type="predicted"/>
<dbReference type="InterPro" id="IPR000845">
    <property type="entry name" value="Nucleoside_phosphorylase_d"/>
</dbReference>
<accession>A0ABW9HTY1</accession>
<organism evidence="3 4">
    <name type="scientific">Streptomyces niveiscabiei</name>
    <dbReference type="NCBI Taxonomy" id="164115"/>
    <lineage>
        <taxon>Bacteria</taxon>
        <taxon>Bacillati</taxon>
        <taxon>Actinomycetota</taxon>
        <taxon>Actinomycetes</taxon>
        <taxon>Kitasatosporales</taxon>
        <taxon>Streptomycetaceae</taxon>
        <taxon>Streptomyces</taxon>
    </lineage>
</organism>
<evidence type="ECO:0000259" key="2">
    <source>
        <dbReference type="PROSITE" id="PS50011"/>
    </source>
</evidence>
<dbReference type="PANTHER" id="PTHR46832">
    <property type="entry name" value="5'-METHYLTHIOADENOSINE/S-ADENOSYLHOMOCYSTEINE NUCLEOSIDASE"/>
    <property type="match status" value="1"/>
</dbReference>
<comment type="caution">
    <text evidence="3">The sequence shown here is derived from an EMBL/GenBank/DDBJ whole genome shotgun (WGS) entry which is preliminary data.</text>
</comment>
<feature type="region of interest" description="Disordered" evidence="1">
    <location>
        <begin position="534"/>
        <end position="566"/>
    </location>
</feature>
<feature type="domain" description="Protein kinase" evidence="2">
    <location>
        <begin position="278"/>
        <end position="541"/>
    </location>
</feature>
<evidence type="ECO:0000256" key="1">
    <source>
        <dbReference type="SAM" id="MobiDB-lite"/>
    </source>
</evidence>
<dbReference type="Proteomes" id="UP001631957">
    <property type="component" value="Unassembled WGS sequence"/>
</dbReference>
<evidence type="ECO:0000313" key="4">
    <source>
        <dbReference type="Proteomes" id="UP001631957"/>
    </source>
</evidence>
<dbReference type="InterPro" id="IPR000719">
    <property type="entry name" value="Prot_kinase_dom"/>
</dbReference>
<dbReference type="Pfam" id="PF01048">
    <property type="entry name" value="PNP_UDP_1"/>
    <property type="match status" value="1"/>
</dbReference>
<protein>
    <recommendedName>
        <fullName evidence="2">Protein kinase domain-containing protein</fullName>
    </recommendedName>
</protein>
<keyword evidence="4" id="KW-1185">Reference proteome</keyword>
<dbReference type="InterPro" id="IPR035994">
    <property type="entry name" value="Nucleoside_phosphorylase_sf"/>
</dbReference>
<dbReference type="SUPFAM" id="SSF56112">
    <property type="entry name" value="Protein kinase-like (PK-like)"/>
    <property type="match status" value="1"/>
</dbReference>
<evidence type="ECO:0000313" key="3">
    <source>
        <dbReference type="EMBL" id="MFM9610292.1"/>
    </source>
</evidence>
<dbReference type="SUPFAM" id="SSF53167">
    <property type="entry name" value="Purine and uridine phosphorylases"/>
    <property type="match status" value="1"/>
</dbReference>
<dbReference type="EMBL" id="JBJVNI010000008">
    <property type="protein sequence ID" value="MFM9610292.1"/>
    <property type="molecule type" value="Genomic_DNA"/>
</dbReference>
<dbReference type="Gene3D" id="1.10.510.10">
    <property type="entry name" value="Transferase(Phosphotransferase) domain 1"/>
    <property type="match status" value="1"/>
</dbReference>
<dbReference type="Gene3D" id="3.40.50.1580">
    <property type="entry name" value="Nucleoside phosphorylase domain"/>
    <property type="match status" value="1"/>
</dbReference>
<dbReference type="PANTHER" id="PTHR46832:SF1">
    <property type="entry name" value="5'-METHYLTHIOADENOSINE_S-ADENOSYLHOMOCYSTEINE NUCLEOSIDASE"/>
    <property type="match status" value="1"/>
</dbReference>
<gene>
    <name evidence="3" type="ORF">ACKI18_16470</name>
</gene>
<reference evidence="3 4" key="1">
    <citation type="submission" date="2024-12" db="EMBL/GenBank/DDBJ databases">
        <title>Forecasting of Potato common scab and diversities of Pathogenic streptomyces spp. in china.</title>
        <authorList>
            <person name="Handique U."/>
            <person name="Wu J."/>
        </authorList>
    </citation>
    <scope>NUCLEOTIDE SEQUENCE [LARGE SCALE GENOMIC DNA]</scope>
    <source>
        <strain evidence="3 4">ZRIMU1530</strain>
    </source>
</reference>
<dbReference type="PROSITE" id="PS50011">
    <property type="entry name" value="PROTEIN_KINASE_DOM"/>
    <property type="match status" value="1"/>
</dbReference>
<feature type="compositionally biased region" description="Low complexity" evidence="1">
    <location>
        <begin position="541"/>
        <end position="560"/>
    </location>
</feature>
<dbReference type="RefSeq" id="WP_409121604.1">
    <property type="nucleotide sequence ID" value="NZ_JBJVNI010000008.1"/>
</dbReference>